<dbReference type="Proteomes" id="UP000436088">
    <property type="component" value="Unassembled WGS sequence"/>
</dbReference>
<keyword evidence="2" id="KW-1185">Reference proteome</keyword>
<dbReference type="AlphaFoldDB" id="A0A6A3A610"/>
<accession>A0A6A3A610</accession>
<evidence type="ECO:0000313" key="2">
    <source>
        <dbReference type="Proteomes" id="UP000436088"/>
    </source>
</evidence>
<evidence type="ECO:0000313" key="1">
    <source>
        <dbReference type="EMBL" id="KAE8699780.1"/>
    </source>
</evidence>
<gene>
    <name evidence="1" type="ORF">F3Y22_tig00110570pilonHSYRG00201</name>
</gene>
<name>A0A6A3A610_HIBSY</name>
<organism evidence="1 2">
    <name type="scientific">Hibiscus syriacus</name>
    <name type="common">Rose of Sharon</name>
    <dbReference type="NCBI Taxonomy" id="106335"/>
    <lineage>
        <taxon>Eukaryota</taxon>
        <taxon>Viridiplantae</taxon>
        <taxon>Streptophyta</taxon>
        <taxon>Embryophyta</taxon>
        <taxon>Tracheophyta</taxon>
        <taxon>Spermatophyta</taxon>
        <taxon>Magnoliopsida</taxon>
        <taxon>eudicotyledons</taxon>
        <taxon>Gunneridae</taxon>
        <taxon>Pentapetalae</taxon>
        <taxon>rosids</taxon>
        <taxon>malvids</taxon>
        <taxon>Malvales</taxon>
        <taxon>Malvaceae</taxon>
        <taxon>Malvoideae</taxon>
        <taxon>Hibiscus</taxon>
    </lineage>
</organism>
<protein>
    <submittedName>
        <fullName evidence="1">Myrosinase-binding protein-like</fullName>
    </submittedName>
</protein>
<comment type="caution">
    <text evidence="1">The sequence shown here is derived from an EMBL/GenBank/DDBJ whole genome shotgun (WGS) entry which is preliminary data.</text>
</comment>
<reference evidence="1" key="1">
    <citation type="submission" date="2019-09" db="EMBL/GenBank/DDBJ databases">
        <title>Draft genome information of white flower Hibiscus syriacus.</title>
        <authorList>
            <person name="Kim Y.-M."/>
        </authorList>
    </citation>
    <scope>NUCLEOTIDE SEQUENCE [LARGE SCALE GENOMIC DNA]</scope>
    <source>
        <strain evidence="1">YM2019G1</strain>
    </source>
</reference>
<dbReference type="EMBL" id="VEPZ02001034">
    <property type="protein sequence ID" value="KAE8699780.1"/>
    <property type="molecule type" value="Genomic_DNA"/>
</dbReference>
<proteinExistence type="predicted"/>
<sequence length="179" mass="20247">MLQAAISWSIRFDQAQVLNDCIISKTSFERVWDPILVPGAPKQMSSYFLNDYETWVSFGTNPLYAILHESIYCRGAASLWSAHRVRADHDNKFDAIKAAKEGRSVLFTGESEAPLLACFNFLASLPREAMLFIACTVDILMIFPWMYDESESLRPFKEATNILAEKEDCPLITVVLPSK</sequence>